<evidence type="ECO:0000313" key="5">
    <source>
        <dbReference type="Proteomes" id="UP000800200"/>
    </source>
</evidence>
<feature type="non-terminal residue" evidence="4">
    <location>
        <position position="78"/>
    </location>
</feature>
<evidence type="ECO:0000256" key="1">
    <source>
        <dbReference type="ARBA" id="ARBA00022737"/>
    </source>
</evidence>
<dbReference type="Pfam" id="PF12796">
    <property type="entry name" value="Ank_2"/>
    <property type="match status" value="1"/>
</dbReference>
<name>A0A6A6DD74_9PEZI</name>
<gene>
    <name evidence="4" type="ORF">K469DRAFT_506664</name>
</gene>
<dbReference type="InterPro" id="IPR036770">
    <property type="entry name" value="Ankyrin_rpt-contain_sf"/>
</dbReference>
<dbReference type="OrthoDB" id="539213at2759"/>
<dbReference type="PROSITE" id="PS50297">
    <property type="entry name" value="ANK_REP_REGION"/>
    <property type="match status" value="2"/>
</dbReference>
<keyword evidence="1" id="KW-0677">Repeat</keyword>
<feature type="non-terminal residue" evidence="4">
    <location>
        <position position="1"/>
    </location>
</feature>
<dbReference type="PRINTS" id="PR01415">
    <property type="entry name" value="ANKYRIN"/>
</dbReference>
<keyword evidence="5" id="KW-1185">Reference proteome</keyword>
<dbReference type="SUPFAM" id="SSF48403">
    <property type="entry name" value="Ankyrin repeat"/>
    <property type="match status" value="1"/>
</dbReference>
<dbReference type="EMBL" id="ML994729">
    <property type="protein sequence ID" value="KAF2175576.1"/>
    <property type="molecule type" value="Genomic_DNA"/>
</dbReference>
<evidence type="ECO:0000256" key="3">
    <source>
        <dbReference type="PROSITE-ProRule" id="PRU00023"/>
    </source>
</evidence>
<sequence>HGDTALHIAATFDHVDTASAILDSGIDPDILDNQGYTALSIAAKYNRAALVKALISKGANIHRRSPQDETPLTTAVLH</sequence>
<keyword evidence="2 3" id="KW-0040">ANK repeat</keyword>
<reference evidence="4" key="1">
    <citation type="journal article" date="2020" name="Stud. Mycol.">
        <title>101 Dothideomycetes genomes: a test case for predicting lifestyles and emergence of pathogens.</title>
        <authorList>
            <person name="Haridas S."/>
            <person name="Albert R."/>
            <person name="Binder M."/>
            <person name="Bloem J."/>
            <person name="Labutti K."/>
            <person name="Salamov A."/>
            <person name="Andreopoulos B."/>
            <person name="Baker S."/>
            <person name="Barry K."/>
            <person name="Bills G."/>
            <person name="Bluhm B."/>
            <person name="Cannon C."/>
            <person name="Castanera R."/>
            <person name="Culley D."/>
            <person name="Daum C."/>
            <person name="Ezra D."/>
            <person name="Gonzalez J."/>
            <person name="Henrissat B."/>
            <person name="Kuo A."/>
            <person name="Liang C."/>
            <person name="Lipzen A."/>
            <person name="Lutzoni F."/>
            <person name="Magnuson J."/>
            <person name="Mondo S."/>
            <person name="Nolan M."/>
            <person name="Ohm R."/>
            <person name="Pangilinan J."/>
            <person name="Park H.-J."/>
            <person name="Ramirez L."/>
            <person name="Alfaro M."/>
            <person name="Sun H."/>
            <person name="Tritt A."/>
            <person name="Yoshinaga Y."/>
            <person name="Zwiers L.-H."/>
            <person name="Turgeon B."/>
            <person name="Goodwin S."/>
            <person name="Spatafora J."/>
            <person name="Crous P."/>
            <person name="Grigoriev I."/>
        </authorList>
    </citation>
    <scope>NUCLEOTIDE SEQUENCE</scope>
    <source>
        <strain evidence="4">CBS 207.26</strain>
    </source>
</reference>
<proteinExistence type="predicted"/>
<feature type="repeat" description="ANK" evidence="3">
    <location>
        <begin position="1"/>
        <end position="33"/>
    </location>
</feature>
<dbReference type="InterPro" id="IPR002110">
    <property type="entry name" value="Ankyrin_rpt"/>
</dbReference>
<dbReference type="PANTHER" id="PTHR24173:SF74">
    <property type="entry name" value="ANKYRIN REPEAT DOMAIN-CONTAINING PROTEIN 16"/>
    <property type="match status" value="1"/>
</dbReference>
<evidence type="ECO:0000313" key="4">
    <source>
        <dbReference type="EMBL" id="KAF2175576.1"/>
    </source>
</evidence>
<dbReference type="AlphaFoldDB" id="A0A6A6DD74"/>
<organism evidence="4 5">
    <name type="scientific">Zopfia rhizophila CBS 207.26</name>
    <dbReference type="NCBI Taxonomy" id="1314779"/>
    <lineage>
        <taxon>Eukaryota</taxon>
        <taxon>Fungi</taxon>
        <taxon>Dikarya</taxon>
        <taxon>Ascomycota</taxon>
        <taxon>Pezizomycotina</taxon>
        <taxon>Dothideomycetes</taxon>
        <taxon>Dothideomycetes incertae sedis</taxon>
        <taxon>Zopfiaceae</taxon>
        <taxon>Zopfia</taxon>
    </lineage>
</organism>
<dbReference type="Gene3D" id="1.25.40.20">
    <property type="entry name" value="Ankyrin repeat-containing domain"/>
    <property type="match status" value="2"/>
</dbReference>
<accession>A0A6A6DD74</accession>
<dbReference type="Proteomes" id="UP000800200">
    <property type="component" value="Unassembled WGS sequence"/>
</dbReference>
<dbReference type="SMART" id="SM00248">
    <property type="entry name" value="ANK"/>
    <property type="match status" value="2"/>
</dbReference>
<dbReference type="PANTHER" id="PTHR24173">
    <property type="entry name" value="ANKYRIN REPEAT CONTAINING"/>
    <property type="match status" value="1"/>
</dbReference>
<protein>
    <submittedName>
        <fullName evidence="4">Ankyrin</fullName>
    </submittedName>
</protein>
<feature type="repeat" description="ANK" evidence="3">
    <location>
        <begin position="34"/>
        <end position="66"/>
    </location>
</feature>
<evidence type="ECO:0000256" key="2">
    <source>
        <dbReference type="ARBA" id="ARBA00023043"/>
    </source>
</evidence>
<dbReference type="PROSITE" id="PS50088">
    <property type="entry name" value="ANK_REPEAT"/>
    <property type="match status" value="2"/>
</dbReference>